<proteinExistence type="inferred from homology"/>
<dbReference type="SUPFAM" id="SSF117892">
    <property type="entry name" value="Band 7/SPFH domain"/>
    <property type="match status" value="1"/>
</dbReference>
<reference evidence="3 4" key="1">
    <citation type="submission" date="2017-07" db="EMBL/GenBank/DDBJ databases">
        <authorList>
            <person name="Talla V."/>
            <person name="Backstrom N."/>
        </authorList>
    </citation>
    <scope>NUCLEOTIDE SEQUENCE [LARGE SCALE GENOMIC DNA]</scope>
</reference>
<dbReference type="PANTHER" id="PTHR10264">
    <property type="entry name" value="BAND 7 PROTEIN-RELATED"/>
    <property type="match status" value="1"/>
</dbReference>
<comment type="similarity">
    <text evidence="1">Belongs to the band 7/mec-2 family.</text>
</comment>
<dbReference type="Pfam" id="PF01145">
    <property type="entry name" value="Band_7"/>
    <property type="match status" value="1"/>
</dbReference>
<dbReference type="AlphaFoldDB" id="A0A5E4Q7G9"/>
<protein>
    <recommendedName>
        <fullName evidence="2">Band 7 domain-containing protein</fullName>
    </recommendedName>
</protein>
<dbReference type="SMART" id="SM00244">
    <property type="entry name" value="PHB"/>
    <property type="match status" value="1"/>
</dbReference>
<gene>
    <name evidence="3" type="ORF">LSINAPIS_LOCUS5684</name>
</gene>
<organism evidence="3 4">
    <name type="scientific">Leptidea sinapis</name>
    <dbReference type="NCBI Taxonomy" id="189913"/>
    <lineage>
        <taxon>Eukaryota</taxon>
        <taxon>Metazoa</taxon>
        <taxon>Ecdysozoa</taxon>
        <taxon>Arthropoda</taxon>
        <taxon>Hexapoda</taxon>
        <taxon>Insecta</taxon>
        <taxon>Pterygota</taxon>
        <taxon>Neoptera</taxon>
        <taxon>Endopterygota</taxon>
        <taxon>Lepidoptera</taxon>
        <taxon>Glossata</taxon>
        <taxon>Ditrysia</taxon>
        <taxon>Papilionoidea</taxon>
        <taxon>Pieridae</taxon>
        <taxon>Dismorphiinae</taxon>
        <taxon>Leptidea</taxon>
    </lineage>
</organism>
<evidence type="ECO:0000313" key="3">
    <source>
        <dbReference type="EMBL" id="VVC93512.1"/>
    </source>
</evidence>
<evidence type="ECO:0000313" key="4">
    <source>
        <dbReference type="Proteomes" id="UP000324832"/>
    </source>
</evidence>
<feature type="domain" description="Band 7" evidence="2">
    <location>
        <begin position="7"/>
        <end position="166"/>
    </location>
</feature>
<dbReference type="Gene3D" id="3.30.479.30">
    <property type="entry name" value="Band 7 domain"/>
    <property type="match status" value="1"/>
</dbReference>
<dbReference type="EMBL" id="FZQP02001670">
    <property type="protein sequence ID" value="VVC93512.1"/>
    <property type="molecule type" value="Genomic_DNA"/>
</dbReference>
<accession>A0A5E4Q7G9</accession>
<dbReference type="InterPro" id="IPR001972">
    <property type="entry name" value="Stomatin_HflK_fam"/>
</dbReference>
<dbReference type="InterPro" id="IPR043202">
    <property type="entry name" value="Band-7_stomatin-like"/>
</dbReference>
<dbReference type="PANTHER" id="PTHR10264:SF19">
    <property type="entry name" value="AT06885P-RELATED"/>
    <property type="match status" value="1"/>
</dbReference>
<sequence>MNMSLFTTFDVSRQFERIIILRNGKVYKNRAFGPGLICYLPCVDSVKFVDLRTVCYEIPPQEALTKDSLTVSVDAVVFYKVYEPVWAVLNVANYGVATHFLASTTLRNALGTRNLSELLNNRPAVSKHVFELMKTMTKQWGVQVVKVEIKDIRLPLQLQKAMAAEAESSRLANAKIIVAKAEIEAMKSLQTATNFFDIFSRCKQLLGMKLTLLYFHSQWIHCERFSIDNLILRFLYILMYLDYIEQTLQKKSEYRKVIH</sequence>
<dbReference type="InterPro" id="IPR001107">
    <property type="entry name" value="Band_7"/>
</dbReference>
<dbReference type="Gene3D" id="6.10.250.2090">
    <property type="match status" value="1"/>
</dbReference>
<dbReference type="PRINTS" id="PR00721">
    <property type="entry name" value="STOMATIN"/>
</dbReference>
<feature type="non-terminal residue" evidence="3">
    <location>
        <position position="259"/>
    </location>
</feature>
<keyword evidence="4" id="KW-1185">Reference proteome</keyword>
<name>A0A5E4Q7G9_9NEOP</name>
<evidence type="ECO:0000256" key="1">
    <source>
        <dbReference type="ARBA" id="ARBA00008164"/>
    </source>
</evidence>
<dbReference type="InterPro" id="IPR036013">
    <property type="entry name" value="Band_7/SPFH_dom_sf"/>
</dbReference>
<dbReference type="Proteomes" id="UP000324832">
    <property type="component" value="Unassembled WGS sequence"/>
</dbReference>
<dbReference type="FunFam" id="3.30.479.30:FF:000004">
    <property type="entry name" value="Putative membrane protease family, stomatin"/>
    <property type="match status" value="1"/>
</dbReference>
<dbReference type="GO" id="GO:0009898">
    <property type="term" value="C:cytoplasmic side of plasma membrane"/>
    <property type="evidence" value="ECO:0007669"/>
    <property type="project" value="UniProtKB-ARBA"/>
</dbReference>
<evidence type="ECO:0000259" key="2">
    <source>
        <dbReference type="SMART" id="SM00244"/>
    </source>
</evidence>